<evidence type="ECO:0000313" key="4">
    <source>
        <dbReference type="Proteomes" id="UP001183176"/>
    </source>
</evidence>
<proteinExistence type="predicted"/>
<dbReference type="EMBL" id="JAVREH010000040">
    <property type="protein sequence ID" value="MDT0263466.1"/>
    <property type="molecule type" value="Genomic_DNA"/>
</dbReference>
<dbReference type="SUPFAM" id="SSF53850">
    <property type="entry name" value="Periplasmic binding protein-like II"/>
    <property type="match status" value="1"/>
</dbReference>
<evidence type="ECO:0000256" key="1">
    <source>
        <dbReference type="SAM" id="MobiDB-lite"/>
    </source>
</evidence>
<dbReference type="Pfam" id="PF00496">
    <property type="entry name" value="SBP_bac_5"/>
    <property type="match status" value="1"/>
</dbReference>
<dbReference type="Gene3D" id="3.90.76.10">
    <property type="entry name" value="Dipeptide-binding Protein, Domain 1"/>
    <property type="match status" value="1"/>
</dbReference>
<dbReference type="PANTHER" id="PTHR30290">
    <property type="entry name" value="PERIPLASMIC BINDING COMPONENT OF ABC TRANSPORTER"/>
    <property type="match status" value="1"/>
</dbReference>
<dbReference type="InterPro" id="IPR030678">
    <property type="entry name" value="Peptide/Ni-bd"/>
</dbReference>
<evidence type="ECO:0000259" key="2">
    <source>
        <dbReference type="Pfam" id="PF00496"/>
    </source>
</evidence>
<dbReference type="CDD" id="cd08512">
    <property type="entry name" value="PBP2_NikA_DppA_OppA_like_7"/>
    <property type="match status" value="1"/>
</dbReference>
<dbReference type="InterPro" id="IPR000914">
    <property type="entry name" value="SBP_5_dom"/>
</dbReference>
<dbReference type="RefSeq" id="WP_311424612.1">
    <property type="nucleotide sequence ID" value="NZ_JAVREH010000040.1"/>
</dbReference>
<accession>A0ABU2JFE4</accession>
<evidence type="ECO:0000313" key="3">
    <source>
        <dbReference type="EMBL" id="MDT0263466.1"/>
    </source>
</evidence>
<dbReference type="Gene3D" id="3.40.190.10">
    <property type="entry name" value="Periplasmic binding protein-like II"/>
    <property type="match status" value="1"/>
</dbReference>
<feature type="domain" description="Solute-binding protein family 5" evidence="2">
    <location>
        <begin position="104"/>
        <end position="446"/>
    </location>
</feature>
<comment type="caution">
    <text evidence="3">The sequence shown here is derived from an EMBL/GenBank/DDBJ whole genome shotgun (WGS) entry which is preliminary data.</text>
</comment>
<gene>
    <name evidence="3" type="ORF">RM423_18955</name>
</gene>
<dbReference type="PIRSF" id="PIRSF002741">
    <property type="entry name" value="MppA"/>
    <property type="match status" value="1"/>
</dbReference>
<reference evidence="4" key="1">
    <citation type="submission" date="2023-07" db="EMBL/GenBank/DDBJ databases">
        <title>30 novel species of actinomycetes from the DSMZ collection.</title>
        <authorList>
            <person name="Nouioui I."/>
        </authorList>
    </citation>
    <scope>NUCLEOTIDE SEQUENCE [LARGE SCALE GENOMIC DNA]</scope>
    <source>
        <strain evidence="4">DSM 44399</strain>
    </source>
</reference>
<feature type="region of interest" description="Disordered" evidence="1">
    <location>
        <begin position="1"/>
        <end position="21"/>
    </location>
</feature>
<feature type="compositionally biased region" description="Basic residues" evidence="1">
    <location>
        <begin position="505"/>
        <end position="517"/>
    </location>
</feature>
<sequence length="517" mass="55303">MTTARPAPPPPSSTAGKGPLTKRSLPVAGLAAALAGALVLTACGSGGGSSSSNGSSAKQSDTLVIANPVKVDTLDPEVSSVNESIWLDQTLYSRLVQPDPTGTKIVPDLATSWAISPDGLMYTFKLRDAKFSDGSPVTASDVKFSIDRAKKYDGGWGFLITAVKAITAPDAKTVVVSLSAPHAPLLADLAMYAFSALPQKLVQAQGAAFFTHPVGSGPFVVSSYAPESEVDLKRNDNFYGAKPKIANVKVKIVTNDNTRVLDLQSKNVDVIENPPGNLSKQIKADPKLSLDLFPSTRVDFIQLSNKDKYFSNVKVRQAVRYAVDLNQINTLAYQGAGTPATSFMPYKMLYWNDQLPTPTVDLAKAKSLLAQAGYPNGFSTNIITVSGDAAGQAEAVVIKDSLAKIGITVKIEAYELVTAYGKEKTGNYGIGERYWTNDIIDPDEVVTFGVDVNAGSSSFDTFWNDPAGVALTNQARSATDTTKRADLYKQIQQTVSDQTPYLPRSSRRCPTRRPTCR</sequence>
<dbReference type="Proteomes" id="UP001183176">
    <property type="component" value="Unassembled WGS sequence"/>
</dbReference>
<keyword evidence="4" id="KW-1185">Reference proteome</keyword>
<organism evidence="3 4">
    <name type="scientific">Jatrophihabitans lederbergiae</name>
    <dbReference type="NCBI Taxonomy" id="3075547"/>
    <lineage>
        <taxon>Bacteria</taxon>
        <taxon>Bacillati</taxon>
        <taxon>Actinomycetota</taxon>
        <taxon>Actinomycetes</taxon>
        <taxon>Jatrophihabitantales</taxon>
        <taxon>Jatrophihabitantaceae</taxon>
        <taxon>Jatrophihabitans</taxon>
    </lineage>
</organism>
<feature type="region of interest" description="Disordered" evidence="1">
    <location>
        <begin position="498"/>
        <end position="517"/>
    </location>
</feature>
<dbReference type="Gene3D" id="3.10.105.10">
    <property type="entry name" value="Dipeptide-binding Protein, Domain 3"/>
    <property type="match status" value="1"/>
</dbReference>
<protein>
    <submittedName>
        <fullName evidence="3">ABC transporter substrate-binding protein</fullName>
    </submittedName>
</protein>
<feature type="compositionally biased region" description="Pro residues" evidence="1">
    <location>
        <begin position="1"/>
        <end position="12"/>
    </location>
</feature>
<dbReference type="InterPro" id="IPR039424">
    <property type="entry name" value="SBP_5"/>
</dbReference>
<name>A0ABU2JFE4_9ACTN</name>